<evidence type="ECO:0000256" key="4">
    <source>
        <dbReference type="HAMAP-Rule" id="MF_00724"/>
    </source>
</evidence>
<dbReference type="GO" id="GO:0003774">
    <property type="term" value="F:cytoskeletal motor activity"/>
    <property type="evidence" value="ECO:0007669"/>
    <property type="project" value="InterPro"/>
</dbReference>
<comment type="subcellular location">
    <subcellularLocation>
        <location evidence="1 4">Bacterial flagellum basal body</location>
    </subcellularLocation>
</comment>
<gene>
    <name evidence="4 5" type="primary">fliE</name>
    <name evidence="5" type="ORF">CXZ10_02000</name>
</gene>
<evidence type="ECO:0000313" key="5">
    <source>
        <dbReference type="EMBL" id="PKR90185.1"/>
    </source>
</evidence>
<name>A0A1I4R5E0_9HYPH</name>
<evidence type="ECO:0000256" key="2">
    <source>
        <dbReference type="ARBA" id="ARBA00009272"/>
    </source>
</evidence>
<protein>
    <recommendedName>
        <fullName evidence="4">Flagellar hook-basal body complex protein FliE</fullName>
    </recommendedName>
</protein>
<proteinExistence type="inferred from homology"/>
<dbReference type="PANTHER" id="PTHR34653:SF1">
    <property type="entry name" value="FLAGELLAR HOOK-BASAL BODY COMPLEX PROTEIN FLIE"/>
    <property type="match status" value="1"/>
</dbReference>
<dbReference type="PRINTS" id="PR01006">
    <property type="entry name" value="FLGHOOKFLIE"/>
</dbReference>
<dbReference type="GO" id="GO:0071973">
    <property type="term" value="P:bacterial-type flagellum-dependent cell motility"/>
    <property type="evidence" value="ECO:0007669"/>
    <property type="project" value="InterPro"/>
</dbReference>
<keyword evidence="5" id="KW-0966">Cell projection</keyword>
<dbReference type="Pfam" id="PF02049">
    <property type="entry name" value="FliE"/>
    <property type="match status" value="1"/>
</dbReference>
<comment type="similarity">
    <text evidence="2 4">Belongs to the FliE family.</text>
</comment>
<comment type="caution">
    <text evidence="5">The sequence shown here is derived from an EMBL/GenBank/DDBJ whole genome shotgun (WGS) entry which is preliminary data.</text>
</comment>
<keyword evidence="3 4" id="KW-0975">Bacterial flagellum</keyword>
<evidence type="ECO:0000313" key="6">
    <source>
        <dbReference type="Proteomes" id="UP000233491"/>
    </source>
</evidence>
<sequence length="112" mass="11489">MALTTTALNASSVYGAMSRLANRGQAGQADGAAAGAAGVTASDFGAMLRDQVQQVVDQGNASEVKQASYMAGKGDIIDVVTAVSEAEVALDTMVSVRDKVISAYEEIMRMAI</sequence>
<organism evidence="5 6">
    <name type="scientific">Pleomorphomonas diazotrophica</name>
    <dbReference type="NCBI Taxonomy" id="1166257"/>
    <lineage>
        <taxon>Bacteria</taxon>
        <taxon>Pseudomonadati</taxon>
        <taxon>Pseudomonadota</taxon>
        <taxon>Alphaproteobacteria</taxon>
        <taxon>Hyphomicrobiales</taxon>
        <taxon>Pleomorphomonadaceae</taxon>
        <taxon>Pleomorphomonas</taxon>
    </lineage>
</organism>
<dbReference type="GO" id="GO:0009425">
    <property type="term" value="C:bacterial-type flagellum basal body"/>
    <property type="evidence" value="ECO:0007669"/>
    <property type="project" value="UniProtKB-SubCell"/>
</dbReference>
<evidence type="ECO:0000256" key="1">
    <source>
        <dbReference type="ARBA" id="ARBA00004117"/>
    </source>
</evidence>
<dbReference type="HAMAP" id="MF_00724">
    <property type="entry name" value="FliE"/>
    <property type="match status" value="1"/>
</dbReference>
<evidence type="ECO:0000256" key="3">
    <source>
        <dbReference type="ARBA" id="ARBA00023143"/>
    </source>
</evidence>
<dbReference type="EMBL" id="PJNW01000002">
    <property type="protein sequence ID" value="PKR90185.1"/>
    <property type="molecule type" value="Genomic_DNA"/>
</dbReference>
<dbReference type="OrthoDB" id="8481852at2"/>
<keyword evidence="6" id="KW-1185">Reference proteome</keyword>
<dbReference type="RefSeq" id="WP_101287281.1">
    <property type="nucleotide sequence ID" value="NZ_FOUQ01000001.1"/>
</dbReference>
<dbReference type="AlphaFoldDB" id="A0A1I4R5E0"/>
<dbReference type="Proteomes" id="UP000233491">
    <property type="component" value="Unassembled WGS sequence"/>
</dbReference>
<reference evidence="5 6" key="1">
    <citation type="submission" date="2017-12" db="EMBL/GenBank/DDBJ databases">
        <title>Anaerobic carbon monoxide metabolism by Pleomorphomonas carboxyditropha sp. nov., a new mesophilic hydrogenogenic carboxidotroph.</title>
        <authorList>
            <person name="Esquivel-Elizondo S."/>
            <person name="Krajmalnik-Brown R."/>
        </authorList>
    </citation>
    <scope>NUCLEOTIDE SEQUENCE [LARGE SCALE GENOMIC DNA]</scope>
    <source>
        <strain evidence="5 6">R5-392</strain>
    </source>
</reference>
<dbReference type="PANTHER" id="PTHR34653">
    <property type="match status" value="1"/>
</dbReference>
<accession>A0A1I4R5E0</accession>
<keyword evidence="5" id="KW-0282">Flagellum</keyword>
<dbReference type="GO" id="GO:0005198">
    <property type="term" value="F:structural molecule activity"/>
    <property type="evidence" value="ECO:0007669"/>
    <property type="project" value="InterPro"/>
</dbReference>
<keyword evidence="5" id="KW-0969">Cilium</keyword>
<dbReference type="InterPro" id="IPR001624">
    <property type="entry name" value="FliE"/>
</dbReference>